<organism evidence="2 3">
    <name type="scientific">Elysia marginata</name>
    <dbReference type="NCBI Taxonomy" id="1093978"/>
    <lineage>
        <taxon>Eukaryota</taxon>
        <taxon>Metazoa</taxon>
        <taxon>Spiralia</taxon>
        <taxon>Lophotrochozoa</taxon>
        <taxon>Mollusca</taxon>
        <taxon>Gastropoda</taxon>
        <taxon>Heterobranchia</taxon>
        <taxon>Euthyneura</taxon>
        <taxon>Panpulmonata</taxon>
        <taxon>Sacoglossa</taxon>
        <taxon>Placobranchoidea</taxon>
        <taxon>Plakobranchidae</taxon>
        <taxon>Elysia</taxon>
    </lineage>
</organism>
<proteinExistence type="predicted"/>
<evidence type="ECO:0000313" key="3">
    <source>
        <dbReference type="Proteomes" id="UP000762676"/>
    </source>
</evidence>
<dbReference type="AlphaFoldDB" id="A0AAV4ITI9"/>
<evidence type="ECO:0000313" key="2">
    <source>
        <dbReference type="EMBL" id="GFS13078.1"/>
    </source>
</evidence>
<reference evidence="2 3" key="1">
    <citation type="journal article" date="2021" name="Elife">
        <title>Chloroplast acquisition without the gene transfer in kleptoplastic sea slugs, Plakobranchus ocellatus.</title>
        <authorList>
            <person name="Maeda T."/>
            <person name="Takahashi S."/>
            <person name="Yoshida T."/>
            <person name="Shimamura S."/>
            <person name="Takaki Y."/>
            <person name="Nagai Y."/>
            <person name="Toyoda A."/>
            <person name="Suzuki Y."/>
            <person name="Arimoto A."/>
            <person name="Ishii H."/>
            <person name="Satoh N."/>
            <person name="Nishiyama T."/>
            <person name="Hasebe M."/>
            <person name="Maruyama T."/>
            <person name="Minagawa J."/>
            <person name="Obokata J."/>
            <person name="Shigenobu S."/>
        </authorList>
    </citation>
    <scope>NUCLEOTIDE SEQUENCE [LARGE SCALE GENOMIC DNA]</scope>
</reference>
<accession>A0AAV4ITI9</accession>
<feature type="region of interest" description="Disordered" evidence="1">
    <location>
        <begin position="1"/>
        <end position="43"/>
    </location>
</feature>
<feature type="non-terminal residue" evidence="2">
    <location>
        <position position="71"/>
    </location>
</feature>
<keyword evidence="3" id="KW-1185">Reference proteome</keyword>
<feature type="compositionally biased region" description="Basic residues" evidence="1">
    <location>
        <begin position="16"/>
        <end position="26"/>
    </location>
</feature>
<comment type="caution">
    <text evidence="2">The sequence shown here is derived from an EMBL/GenBank/DDBJ whole genome shotgun (WGS) entry which is preliminary data.</text>
</comment>
<sequence>MPTDQPAHQTYNSRYSGKRPRGRLRRRWSDSVADTLKGHNKRDSVKRSIWQLREDYTSPRHLTVQADGKSK</sequence>
<evidence type="ECO:0000256" key="1">
    <source>
        <dbReference type="SAM" id="MobiDB-lite"/>
    </source>
</evidence>
<feature type="compositionally biased region" description="Polar residues" evidence="1">
    <location>
        <begin position="1"/>
        <end position="13"/>
    </location>
</feature>
<dbReference type="EMBL" id="BMAT01013440">
    <property type="protein sequence ID" value="GFS13078.1"/>
    <property type="molecule type" value="Genomic_DNA"/>
</dbReference>
<gene>
    <name evidence="2" type="ORF">ElyMa_006713200</name>
</gene>
<protein>
    <submittedName>
        <fullName evidence="2">Uncharacterized protein</fullName>
    </submittedName>
</protein>
<dbReference type="Proteomes" id="UP000762676">
    <property type="component" value="Unassembled WGS sequence"/>
</dbReference>
<name>A0AAV4ITI9_9GAST</name>